<dbReference type="EMBL" id="JAUEPU010000027">
    <property type="protein sequence ID" value="KAK0493001.1"/>
    <property type="molecule type" value="Genomic_DNA"/>
</dbReference>
<dbReference type="Proteomes" id="UP001175228">
    <property type="component" value="Unassembled WGS sequence"/>
</dbReference>
<gene>
    <name evidence="1" type="ORF">EDD18DRAFT_1408580</name>
</gene>
<comment type="caution">
    <text evidence="1">The sequence shown here is derived from an EMBL/GenBank/DDBJ whole genome shotgun (WGS) entry which is preliminary data.</text>
</comment>
<dbReference type="AlphaFoldDB" id="A0AA39TKK3"/>
<dbReference type="GO" id="GO:0016627">
    <property type="term" value="F:oxidoreductase activity, acting on the CH-CH group of donors"/>
    <property type="evidence" value="ECO:0007669"/>
    <property type="project" value="InterPro"/>
</dbReference>
<name>A0AA39TKK3_9AGAR</name>
<evidence type="ECO:0000313" key="1">
    <source>
        <dbReference type="EMBL" id="KAK0493001.1"/>
    </source>
</evidence>
<accession>A0AA39TKK3</accession>
<organism evidence="1 2">
    <name type="scientific">Armillaria luteobubalina</name>
    <dbReference type="NCBI Taxonomy" id="153913"/>
    <lineage>
        <taxon>Eukaryota</taxon>
        <taxon>Fungi</taxon>
        <taxon>Dikarya</taxon>
        <taxon>Basidiomycota</taxon>
        <taxon>Agaricomycotina</taxon>
        <taxon>Agaricomycetes</taxon>
        <taxon>Agaricomycetidae</taxon>
        <taxon>Agaricales</taxon>
        <taxon>Marasmiineae</taxon>
        <taxon>Physalacriaceae</taxon>
        <taxon>Armillaria</taxon>
    </lineage>
</organism>
<dbReference type="SUPFAM" id="SSF56645">
    <property type="entry name" value="Acyl-CoA dehydrogenase NM domain-like"/>
    <property type="match status" value="1"/>
</dbReference>
<reference evidence="1" key="1">
    <citation type="submission" date="2023-06" db="EMBL/GenBank/DDBJ databases">
        <authorList>
            <consortium name="Lawrence Berkeley National Laboratory"/>
            <person name="Ahrendt S."/>
            <person name="Sahu N."/>
            <person name="Indic B."/>
            <person name="Wong-Bajracharya J."/>
            <person name="Merenyi Z."/>
            <person name="Ke H.-M."/>
            <person name="Monk M."/>
            <person name="Kocsube S."/>
            <person name="Drula E."/>
            <person name="Lipzen A."/>
            <person name="Balint B."/>
            <person name="Henrissat B."/>
            <person name="Andreopoulos B."/>
            <person name="Martin F.M."/>
            <person name="Harder C.B."/>
            <person name="Rigling D."/>
            <person name="Ford K.L."/>
            <person name="Foster G.D."/>
            <person name="Pangilinan J."/>
            <person name="Papanicolaou A."/>
            <person name="Barry K."/>
            <person name="LaButti K."/>
            <person name="Viragh M."/>
            <person name="Koriabine M."/>
            <person name="Yan M."/>
            <person name="Riley R."/>
            <person name="Champramary S."/>
            <person name="Plett K.L."/>
            <person name="Tsai I.J."/>
            <person name="Slot J."/>
            <person name="Sipos G."/>
            <person name="Plett J."/>
            <person name="Nagy L.G."/>
            <person name="Grigoriev I.V."/>
        </authorList>
    </citation>
    <scope>NUCLEOTIDE SEQUENCE</scope>
    <source>
        <strain evidence="1">HWK02</strain>
    </source>
</reference>
<dbReference type="InterPro" id="IPR009100">
    <property type="entry name" value="AcylCoA_DH/oxidase_NM_dom_sf"/>
</dbReference>
<keyword evidence="2" id="KW-1185">Reference proteome</keyword>
<evidence type="ECO:0000313" key="2">
    <source>
        <dbReference type="Proteomes" id="UP001175228"/>
    </source>
</evidence>
<proteinExistence type="predicted"/>
<sequence>MIILSRPPLNEWEIGLTSDDVARFTPKFWRIYLGPIWTCSGPAFTIMAIQYNLVVGTLRIFSKGRNDLRGIIDDMMAYKAYKALGLFPFSEVGHGLDIANLRTTATLFPGGGFELHTTCLVAARCIHAADYLSWENPLLINDGKDMCKGISARVLPGRNGLFPFNHAITTFHRVQLPLSALLGELDNSVDVRLSLWHVGVGAISLSAIAITCLKVASTNVYRYSMSCHVGVPPPIPIVSFRTQQIPIFTAVAQRDVIYCFYDASIVLIQQSNMRGMSMAEGDVFVLCIHLARKLLLGRYSIPEALNSNSLLAKHMYTPSHSTH</sequence>
<protein>
    <submittedName>
        <fullName evidence="1">Uncharacterized protein</fullName>
    </submittedName>
</protein>